<evidence type="ECO:0000256" key="3">
    <source>
        <dbReference type="ARBA" id="ARBA00023163"/>
    </source>
</evidence>
<dbReference type="PANTHER" id="PTHR44591">
    <property type="entry name" value="STRESS RESPONSE REGULATOR PROTEIN 1"/>
    <property type="match status" value="1"/>
</dbReference>
<dbReference type="Proteomes" id="UP000603912">
    <property type="component" value="Unassembled WGS sequence"/>
</dbReference>
<sequence>MYKVILVEDDLFGAFVIKDLLEGSGYIVRHESDGLAALLHFEDEDQLPDIVVSDMHLAGEMTGAELALEVRAICPSLPIILISGADFPSSALPPGVPFLPKPLCEGLFLALVRQLLAGVRACGSPARCTS</sequence>
<organism evidence="6 7">
    <name type="scientific">Alsobacter metallidurans</name>
    <dbReference type="NCBI Taxonomy" id="340221"/>
    <lineage>
        <taxon>Bacteria</taxon>
        <taxon>Pseudomonadati</taxon>
        <taxon>Pseudomonadota</taxon>
        <taxon>Alphaproteobacteria</taxon>
        <taxon>Hyphomicrobiales</taxon>
        <taxon>Alsobacteraceae</taxon>
        <taxon>Alsobacter</taxon>
    </lineage>
</organism>
<evidence type="ECO:0000256" key="4">
    <source>
        <dbReference type="PROSITE-ProRule" id="PRU00169"/>
    </source>
</evidence>
<reference evidence="6" key="1">
    <citation type="journal article" date="2014" name="Int. J. Syst. Evol. Microbiol.">
        <title>Complete genome sequence of Corynebacterium casei LMG S-19264T (=DSM 44701T), isolated from a smear-ripened cheese.</title>
        <authorList>
            <consortium name="US DOE Joint Genome Institute (JGI-PGF)"/>
            <person name="Walter F."/>
            <person name="Albersmeier A."/>
            <person name="Kalinowski J."/>
            <person name="Ruckert C."/>
        </authorList>
    </citation>
    <scope>NUCLEOTIDE SEQUENCE</scope>
    <source>
        <strain evidence="6">CGMCC 1.12214</strain>
    </source>
</reference>
<dbReference type="SUPFAM" id="SSF52172">
    <property type="entry name" value="CheY-like"/>
    <property type="match status" value="1"/>
</dbReference>
<evidence type="ECO:0000313" key="6">
    <source>
        <dbReference type="EMBL" id="GGH12483.1"/>
    </source>
</evidence>
<dbReference type="SMART" id="SM00448">
    <property type="entry name" value="REC"/>
    <property type="match status" value="1"/>
</dbReference>
<dbReference type="AlphaFoldDB" id="A0A917I579"/>
<accession>A0A917I579</accession>
<protein>
    <recommendedName>
        <fullName evidence="5">Response regulatory domain-containing protein</fullName>
    </recommendedName>
</protein>
<dbReference type="InterPro" id="IPR011006">
    <property type="entry name" value="CheY-like_superfamily"/>
</dbReference>
<dbReference type="InterPro" id="IPR001789">
    <property type="entry name" value="Sig_transdc_resp-reg_receiver"/>
</dbReference>
<name>A0A917I579_9HYPH</name>
<feature type="domain" description="Response regulatory" evidence="5">
    <location>
        <begin position="3"/>
        <end position="116"/>
    </location>
</feature>
<evidence type="ECO:0000256" key="1">
    <source>
        <dbReference type="ARBA" id="ARBA00022553"/>
    </source>
</evidence>
<evidence type="ECO:0000313" key="7">
    <source>
        <dbReference type="Proteomes" id="UP000603912"/>
    </source>
</evidence>
<reference evidence="6" key="2">
    <citation type="submission" date="2020-09" db="EMBL/GenBank/DDBJ databases">
        <authorList>
            <person name="Sun Q."/>
            <person name="Zhou Y."/>
        </authorList>
    </citation>
    <scope>NUCLEOTIDE SEQUENCE</scope>
    <source>
        <strain evidence="6">CGMCC 1.12214</strain>
    </source>
</reference>
<gene>
    <name evidence="6" type="ORF">GCM10007036_10330</name>
</gene>
<dbReference type="EMBL" id="BMES01000001">
    <property type="protein sequence ID" value="GGH12483.1"/>
    <property type="molecule type" value="Genomic_DNA"/>
</dbReference>
<dbReference type="GO" id="GO:0000160">
    <property type="term" value="P:phosphorelay signal transduction system"/>
    <property type="evidence" value="ECO:0007669"/>
    <property type="project" value="InterPro"/>
</dbReference>
<dbReference type="PANTHER" id="PTHR44591:SF3">
    <property type="entry name" value="RESPONSE REGULATORY DOMAIN-CONTAINING PROTEIN"/>
    <property type="match status" value="1"/>
</dbReference>
<feature type="modified residue" description="4-aspartylphosphate" evidence="4">
    <location>
        <position position="54"/>
    </location>
</feature>
<keyword evidence="1 4" id="KW-0597">Phosphoprotein</keyword>
<proteinExistence type="predicted"/>
<keyword evidence="3" id="KW-0804">Transcription</keyword>
<evidence type="ECO:0000256" key="2">
    <source>
        <dbReference type="ARBA" id="ARBA00023015"/>
    </source>
</evidence>
<dbReference type="RefSeq" id="WP_188516617.1">
    <property type="nucleotide sequence ID" value="NZ_BMES01000001.1"/>
</dbReference>
<keyword evidence="2" id="KW-0805">Transcription regulation</keyword>
<keyword evidence="7" id="KW-1185">Reference proteome</keyword>
<comment type="caution">
    <text evidence="6">The sequence shown here is derived from an EMBL/GenBank/DDBJ whole genome shotgun (WGS) entry which is preliminary data.</text>
</comment>
<dbReference type="PROSITE" id="PS50110">
    <property type="entry name" value="RESPONSE_REGULATORY"/>
    <property type="match status" value="1"/>
</dbReference>
<evidence type="ECO:0000259" key="5">
    <source>
        <dbReference type="PROSITE" id="PS50110"/>
    </source>
</evidence>
<dbReference type="Gene3D" id="3.40.50.2300">
    <property type="match status" value="1"/>
</dbReference>
<dbReference type="Pfam" id="PF00072">
    <property type="entry name" value="Response_reg"/>
    <property type="match status" value="1"/>
</dbReference>
<dbReference type="InterPro" id="IPR050595">
    <property type="entry name" value="Bact_response_regulator"/>
</dbReference>